<comment type="caution">
    <text evidence="2">The sequence shown here is derived from an EMBL/GenBank/DDBJ whole genome shotgun (WGS) entry which is preliminary data.</text>
</comment>
<reference evidence="2 3" key="1">
    <citation type="submission" date="2024-06" db="EMBL/GenBank/DDBJ databases">
        <title>The Natural Products Discovery Center: Release of the First 8490 Sequenced Strains for Exploring Actinobacteria Biosynthetic Diversity.</title>
        <authorList>
            <person name="Kalkreuter E."/>
            <person name="Kautsar S.A."/>
            <person name="Yang D."/>
            <person name="Bader C.D."/>
            <person name="Teijaro C.N."/>
            <person name="Fluegel L."/>
            <person name="Davis C.M."/>
            <person name="Simpson J.R."/>
            <person name="Lauterbach L."/>
            <person name="Steele A.D."/>
            <person name="Gui C."/>
            <person name="Meng S."/>
            <person name="Li G."/>
            <person name="Viehrig K."/>
            <person name="Ye F."/>
            <person name="Su P."/>
            <person name="Kiefer A.F."/>
            <person name="Nichols A."/>
            <person name="Cepeda A.J."/>
            <person name="Yan W."/>
            <person name="Fan B."/>
            <person name="Jiang Y."/>
            <person name="Adhikari A."/>
            <person name="Zheng C.-J."/>
            <person name="Schuster L."/>
            <person name="Cowan T.M."/>
            <person name="Smanski M.J."/>
            <person name="Chevrette M.G."/>
            <person name="De Carvalho L.P.S."/>
            <person name="Shen B."/>
        </authorList>
    </citation>
    <scope>NUCLEOTIDE SEQUENCE [LARGE SCALE GENOMIC DNA]</scope>
    <source>
        <strain evidence="2 3">NPDC052347</strain>
    </source>
</reference>
<evidence type="ECO:0000313" key="3">
    <source>
        <dbReference type="Proteomes" id="UP001552594"/>
    </source>
</evidence>
<proteinExistence type="predicted"/>
<evidence type="ECO:0000256" key="1">
    <source>
        <dbReference type="SAM" id="Phobius"/>
    </source>
</evidence>
<gene>
    <name evidence="2" type="ORF">AB0L16_32720</name>
</gene>
<protein>
    <recommendedName>
        <fullName evidence="4">Integral membrane protein</fullName>
    </recommendedName>
</protein>
<keyword evidence="3" id="KW-1185">Reference proteome</keyword>
<sequence length="260" mass="28623">MAVQQASFIAEWALPAMVCAPVTWVCLVFRFREEGRLLGSPRSFGLAVAVLLWTSAMAAVASGLVLPHASDVPPVAVGAIAGSGVIPRGRSEQGGARAVLAVLTLGDSLLLQQLALRLRLDRAEWCDRMAEGFADCWDLDAFAGALKNHLLHRVDVHGRTSRARTQLRREIAERHAAVRAAAQRWITIETRIDKACQQQGRCPTREEQRLVRRAFGEAEQYLRYLLELEHAHGKRSDHGRVRELRERCLAPAGAQRGSGA</sequence>
<dbReference type="EMBL" id="JBFAUK010000051">
    <property type="protein sequence ID" value="MEV5511127.1"/>
    <property type="molecule type" value="Genomic_DNA"/>
</dbReference>
<organism evidence="2 3">
    <name type="scientific">Streptomyces orinoci</name>
    <name type="common">Streptoverticillium orinoci</name>
    <dbReference type="NCBI Taxonomy" id="67339"/>
    <lineage>
        <taxon>Bacteria</taxon>
        <taxon>Bacillati</taxon>
        <taxon>Actinomycetota</taxon>
        <taxon>Actinomycetes</taxon>
        <taxon>Kitasatosporales</taxon>
        <taxon>Streptomycetaceae</taxon>
        <taxon>Streptomyces</taxon>
    </lineage>
</organism>
<name>A0ABV3K7L9_STRON</name>
<feature type="transmembrane region" description="Helical" evidence="1">
    <location>
        <begin position="12"/>
        <end position="31"/>
    </location>
</feature>
<evidence type="ECO:0000313" key="2">
    <source>
        <dbReference type="EMBL" id="MEV5511127.1"/>
    </source>
</evidence>
<dbReference type="RefSeq" id="WP_153068609.1">
    <property type="nucleotide sequence ID" value="NZ_JBFAUK010000051.1"/>
</dbReference>
<keyword evidence="1" id="KW-0472">Membrane</keyword>
<evidence type="ECO:0008006" key="4">
    <source>
        <dbReference type="Google" id="ProtNLM"/>
    </source>
</evidence>
<keyword evidence="1" id="KW-0812">Transmembrane</keyword>
<dbReference type="Proteomes" id="UP001552594">
    <property type="component" value="Unassembled WGS sequence"/>
</dbReference>
<feature type="transmembrane region" description="Helical" evidence="1">
    <location>
        <begin position="43"/>
        <end position="66"/>
    </location>
</feature>
<accession>A0ABV3K7L9</accession>
<keyword evidence="1" id="KW-1133">Transmembrane helix</keyword>